<feature type="region of interest" description="Disordered" evidence="8">
    <location>
        <begin position="201"/>
        <end position="337"/>
    </location>
</feature>
<dbReference type="PANTHER" id="PTHR31313">
    <property type="entry name" value="TY1 ENHANCER ACTIVATOR"/>
    <property type="match status" value="1"/>
</dbReference>
<feature type="compositionally biased region" description="Polar residues" evidence="8">
    <location>
        <begin position="236"/>
        <end position="253"/>
    </location>
</feature>
<evidence type="ECO:0000256" key="6">
    <source>
        <dbReference type="ARBA" id="ARBA00023163"/>
    </source>
</evidence>
<dbReference type="PROSITE" id="PS50048">
    <property type="entry name" value="ZN2_CY6_FUNGAL_2"/>
    <property type="match status" value="2"/>
</dbReference>
<feature type="region of interest" description="Disordered" evidence="8">
    <location>
        <begin position="422"/>
        <end position="445"/>
    </location>
</feature>
<sequence length="445" mass="48818">MPPSPPSNRKLSSLPQSRNSLVERCSSFRKCEPCKRRNRICNGQRPCSHCTDSNMDCIYSVVSEHPRSVFTTSSARRLSSGSACETCRRRKTKCDGGSPCGFCVANGHECVNNSERRRRSMGPPTVTAPNETEAMDRIEDRLRRIEKLMTAFTPSPLSQSSSTVPYSEEAAANMQQQPVRQHRHSVQGISVAKEQAELRAAYESMKGRSSSTSSPRRQTIQTDSLPASLSARYVSPPNSNASGNTPPSGNTAFSPPPLTRLMISASQSSNLPKSSKTEPSSPPRSGISYLMQESKNSIDKEESLPPPHHHALLTPTTPPPSNPSSVDLKTNYLPRPNSPLASNNAAYGYVSNDMDWQATVNGMPSLMGKWFRQLWGDAWRAGPSPVLTCSDFSLRIDQLSRRTFGPTMNYTPNNFPIYPLTPPPSLSRTHSPNSTSGVEVARTMD</sequence>
<evidence type="ECO:0000256" key="8">
    <source>
        <dbReference type="SAM" id="MobiDB-lite"/>
    </source>
</evidence>
<dbReference type="AlphaFoldDB" id="A0A8H7PXV3"/>
<dbReference type="GO" id="GO:0005634">
    <property type="term" value="C:nucleus"/>
    <property type="evidence" value="ECO:0007669"/>
    <property type="project" value="UniProtKB-SubCell"/>
</dbReference>
<dbReference type="GO" id="GO:0000981">
    <property type="term" value="F:DNA-binding transcription factor activity, RNA polymerase II-specific"/>
    <property type="evidence" value="ECO:0007669"/>
    <property type="project" value="InterPro"/>
</dbReference>
<evidence type="ECO:0000256" key="2">
    <source>
        <dbReference type="ARBA" id="ARBA00022723"/>
    </source>
</evidence>
<dbReference type="SUPFAM" id="SSF57701">
    <property type="entry name" value="Zn2/Cys6 DNA-binding domain"/>
    <property type="match status" value="2"/>
</dbReference>
<feature type="compositionally biased region" description="Polar residues" evidence="8">
    <location>
        <begin position="218"/>
        <end position="227"/>
    </location>
</feature>
<keyword evidence="3" id="KW-0862">Zinc</keyword>
<dbReference type="GO" id="GO:0008270">
    <property type="term" value="F:zinc ion binding"/>
    <property type="evidence" value="ECO:0007669"/>
    <property type="project" value="InterPro"/>
</dbReference>
<feature type="compositionally biased region" description="Low complexity" evidence="8">
    <location>
        <begin position="272"/>
        <end position="285"/>
    </location>
</feature>
<keyword evidence="4" id="KW-0805">Transcription regulation</keyword>
<dbReference type="Proteomes" id="UP000612746">
    <property type="component" value="Unassembled WGS sequence"/>
</dbReference>
<dbReference type="OrthoDB" id="2396428at2759"/>
<accession>A0A8H7PXV3</accession>
<dbReference type="CDD" id="cd00067">
    <property type="entry name" value="GAL4"/>
    <property type="match status" value="2"/>
</dbReference>
<keyword evidence="2" id="KW-0479">Metal-binding</keyword>
<keyword evidence="11" id="KW-1185">Reference proteome</keyword>
<protein>
    <recommendedName>
        <fullName evidence="9">Zn(2)-C6 fungal-type domain-containing protein</fullName>
    </recommendedName>
</protein>
<feature type="region of interest" description="Disordered" evidence="8">
    <location>
        <begin position="154"/>
        <end position="180"/>
    </location>
</feature>
<feature type="compositionally biased region" description="Polar residues" evidence="8">
    <location>
        <begin position="154"/>
        <end position="165"/>
    </location>
</feature>
<evidence type="ECO:0000256" key="1">
    <source>
        <dbReference type="ARBA" id="ARBA00004123"/>
    </source>
</evidence>
<evidence type="ECO:0000256" key="5">
    <source>
        <dbReference type="ARBA" id="ARBA00023125"/>
    </source>
</evidence>
<reference evidence="10" key="1">
    <citation type="submission" date="2020-12" db="EMBL/GenBank/DDBJ databases">
        <title>Metabolic potential, ecology and presence of endohyphal bacteria is reflected in genomic diversity of Mucoromycotina.</title>
        <authorList>
            <person name="Muszewska A."/>
            <person name="Okrasinska A."/>
            <person name="Steczkiewicz K."/>
            <person name="Drgas O."/>
            <person name="Orlowska M."/>
            <person name="Perlinska-Lenart U."/>
            <person name="Aleksandrzak-Piekarczyk T."/>
            <person name="Szatraj K."/>
            <person name="Zielenkiewicz U."/>
            <person name="Pilsyk S."/>
            <person name="Malc E."/>
            <person name="Mieczkowski P."/>
            <person name="Kruszewska J.S."/>
            <person name="Biernat P."/>
            <person name="Pawlowska J."/>
        </authorList>
    </citation>
    <scope>NUCLEOTIDE SEQUENCE</scope>
    <source>
        <strain evidence="10">WA0000051536</strain>
    </source>
</reference>
<evidence type="ECO:0000313" key="10">
    <source>
        <dbReference type="EMBL" id="KAG2181459.1"/>
    </source>
</evidence>
<organism evidence="10 11">
    <name type="scientific">Umbelopsis vinacea</name>
    <dbReference type="NCBI Taxonomy" id="44442"/>
    <lineage>
        <taxon>Eukaryota</taxon>
        <taxon>Fungi</taxon>
        <taxon>Fungi incertae sedis</taxon>
        <taxon>Mucoromycota</taxon>
        <taxon>Mucoromycotina</taxon>
        <taxon>Umbelopsidomycetes</taxon>
        <taxon>Umbelopsidales</taxon>
        <taxon>Umbelopsidaceae</taxon>
        <taxon>Umbelopsis</taxon>
    </lineage>
</organism>
<dbReference type="GO" id="GO:0003677">
    <property type="term" value="F:DNA binding"/>
    <property type="evidence" value="ECO:0007669"/>
    <property type="project" value="UniProtKB-KW"/>
</dbReference>
<dbReference type="Pfam" id="PF00172">
    <property type="entry name" value="Zn_clus"/>
    <property type="match status" value="2"/>
</dbReference>
<dbReference type="InterPro" id="IPR036864">
    <property type="entry name" value="Zn2-C6_fun-type_DNA-bd_sf"/>
</dbReference>
<feature type="compositionally biased region" description="Polar residues" evidence="8">
    <location>
        <begin position="426"/>
        <end position="437"/>
    </location>
</feature>
<dbReference type="InterPro" id="IPR001138">
    <property type="entry name" value="Zn2Cys6_DnaBD"/>
</dbReference>
<evidence type="ECO:0000259" key="9">
    <source>
        <dbReference type="PROSITE" id="PS50048"/>
    </source>
</evidence>
<dbReference type="SMART" id="SM00066">
    <property type="entry name" value="GAL4"/>
    <property type="match status" value="2"/>
</dbReference>
<evidence type="ECO:0000256" key="7">
    <source>
        <dbReference type="ARBA" id="ARBA00023242"/>
    </source>
</evidence>
<proteinExistence type="predicted"/>
<feature type="compositionally biased region" description="Low complexity" evidence="8">
    <location>
        <begin position="208"/>
        <end position="217"/>
    </location>
</feature>
<gene>
    <name evidence="10" type="ORF">INT44_008272</name>
</gene>
<dbReference type="PROSITE" id="PS00463">
    <property type="entry name" value="ZN2_CY6_FUNGAL_1"/>
    <property type="match status" value="1"/>
</dbReference>
<feature type="domain" description="Zn(2)-C6 fungal-type" evidence="9">
    <location>
        <begin position="83"/>
        <end position="112"/>
    </location>
</feature>
<feature type="domain" description="Zn(2)-C6 fungal-type" evidence="9">
    <location>
        <begin position="30"/>
        <end position="59"/>
    </location>
</feature>
<evidence type="ECO:0000256" key="3">
    <source>
        <dbReference type="ARBA" id="ARBA00022833"/>
    </source>
</evidence>
<comment type="subcellular location">
    <subcellularLocation>
        <location evidence="1">Nucleus</location>
    </subcellularLocation>
</comment>
<dbReference type="EMBL" id="JAEPRA010000008">
    <property type="protein sequence ID" value="KAG2181459.1"/>
    <property type="molecule type" value="Genomic_DNA"/>
</dbReference>
<evidence type="ECO:0000313" key="11">
    <source>
        <dbReference type="Proteomes" id="UP000612746"/>
    </source>
</evidence>
<dbReference type="InterPro" id="IPR051615">
    <property type="entry name" value="Transcr_Regulatory_Elem"/>
</dbReference>
<evidence type="ECO:0000256" key="4">
    <source>
        <dbReference type="ARBA" id="ARBA00023015"/>
    </source>
</evidence>
<dbReference type="PANTHER" id="PTHR31313:SF81">
    <property type="entry name" value="TY1 ENHANCER ACTIVATOR"/>
    <property type="match status" value="1"/>
</dbReference>
<dbReference type="Gene3D" id="4.10.240.10">
    <property type="entry name" value="Zn(2)-C6 fungal-type DNA-binding domain"/>
    <property type="match status" value="2"/>
</dbReference>
<comment type="caution">
    <text evidence="10">The sequence shown here is derived from an EMBL/GenBank/DDBJ whole genome shotgun (WGS) entry which is preliminary data.</text>
</comment>
<keyword evidence="7" id="KW-0539">Nucleus</keyword>
<keyword evidence="5" id="KW-0238">DNA-binding</keyword>
<keyword evidence="6" id="KW-0804">Transcription</keyword>
<name>A0A8H7PXV3_9FUNG</name>